<protein>
    <recommendedName>
        <fullName evidence="1">Integrase catalytic domain-containing protein</fullName>
    </recommendedName>
</protein>
<proteinExistence type="predicted"/>
<dbReference type="SUPFAM" id="SSF53098">
    <property type="entry name" value="Ribonuclease H-like"/>
    <property type="match status" value="1"/>
</dbReference>
<dbReference type="Gene3D" id="3.30.420.10">
    <property type="entry name" value="Ribonuclease H-like superfamily/Ribonuclease H"/>
    <property type="match status" value="1"/>
</dbReference>
<dbReference type="PANTHER" id="PTHR35046:SF9">
    <property type="entry name" value="RNA-DIRECTED DNA POLYMERASE"/>
    <property type="match status" value="1"/>
</dbReference>
<dbReference type="EMBL" id="AM485448">
    <property type="protein sequence ID" value="CAN79785.1"/>
    <property type="molecule type" value="Genomic_DNA"/>
</dbReference>
<dbReference type="AlphaFoldDB" id="A5C7Y5"/>
<evidence type="ECO:0000313" key="2">
    <source>
        <dbReference type="EMBL" id="CAN79785.1"/>
    </source>
</evidence>
<dbReference type="Pfam" id="PF00665">
    <property type="entry name" value="rve"/>
    <property type="match status" value="1"/>
</dbReference>
<sequence length="245" mass="28620">MAQRRWLYKLMGFDFVVEYKKGRENMVADALSRRQAIGPWSLQDGVIFYKGRIYLTKDSKLTTKIISQFHGSTHEGYMKTLQRIKRQKIEQISPTGLLQPLPVPTQVWEDISMDFIDSLPHSNGKSTIFVVVDRLSKYAYFIAISHPYTAFGVARIFFDSIFRLHGVPRSIVCDRDPTFTSAFWRELFSLQGTTFNFSSSYHPQTDGQTEVVNQTLEMYLRCFTSSRPNEWVKWLPWSEYCYNTN</sequence>
<dbReference type="PANTHER" id="PTHR35046">
    <property type="entry name" value="ZINC KNUCKLE (CCHC-TYPE) FAMILY PROTEIN"/>
    <property type="match status" value="1"/>
</dbReference>
<feature type="domain" description="Integrase catalytic" evidence="1">
    <location>
        <begin position="98"/>
        <end position="245"/>
    </location>
</feature>
<dbReference type="InterPro" id="IPR036397">
    <property type="entry name" value="RNaseH_sf"/>
</dbReference>
<name>A5C7Y5_VITVI</name>
<accession>A5C7Y5</accession>
<dbReference type="GO" id="GO:0003676">
    <property type="term" value="F:nucleic acid binding"/>
    <property type="evidence" value="ECO:0007669"/>
    <property type="project" value="InterPro"/>
</dbReference>
<gene>
    <name evidence="2" type="ORF">VITISV_002634</name>
</gene>
<evidence type="ECO:0000259" key="1">
    <source>
        <dbReference type="PROSITE" id="PS50994"/>
    </source>
</evidence>
<dbReference type="PROSITE" id="PS50994">
    <property type="entry name" value="INTEGRASE"/>
    <property type="match status" value="1"/>
</dbReference>
<dbReference type="InterPro" id="IPR012337">
    <property type="entry name" value="RNaseH-like_sf"/>
</dbReference>
<organism evidence="2">
    <name type="scientific">Vitis vinifera</name>
    <name type="common">Grape</name>
    <dbReference type="NCBI Taxonomy" id="29760"/>
    <lineage>
        <taxon>Eukaryota</taxon>
        <taxon>Viridiplantae</taxon>
        <taxon>Streptophyta</taxon>
        <taxon>Embryophyta</taxon>
        <taxon>Tracheophyta</taxon>
        <taxon>Spermatophyta</taxon>
        <taxon>Magnoliopsida</taxon>
        <taxon>eudicotyledons</taxon>
        <taxon>Gunneridae</taxon>
        <taxon>Pentapetalae</taxon>
        <taxon>rosids</taxon>
        <taxon>Vitales</taxon>
        <taxon>Vitaceae</taxon>
        <taxon>Viteae</taxon>
        <taxon>Vitis</taxon>
    </lineage>
</organism>
<reference evidence="2" key="1">
    <citation type="journal article" date="2007" name="PLoS ONE">
        <title>The first genome sequence of an elite grapevine cultivar (Pinot noir Vitis vinifera L.): coping with a highly heterozygous genome.</title>
        <authorList>
            <person name="Velasco R."/>
            <person name="Zharkikh A."/>
            <person name="Troggio M."/>
            <person name="Cartwright D.A."/>
            <person name="Cestaro A."/>
            <person name="Pruss D."/>
            <person name="Pindo M."/>
            <person name="FitzGerald L.M."/>
            <person name="Vezzulli S."/>
            <person name="Reid J."/>
            <person name="Malacarne G."/>
            <person name="Iliev D."/>
            <person name="Coppola G."/>
            <person name="Wardell B."/>
            <person name="Micheletti D."/>
            <person name="Macalma T."/>
            <person name="Facci M."/>
            <person name="Mitchell J.T."/>
            <person name="Perazzolli M."/>
            <person name="Eldredge G."/>
            <person name="Gatto P."/>
            <person name="Oyzerski R."/>
            <person name="Moretto M."/>
            <person name="Gutin N."/>
            <person name="Stefanini M."/>
            <person name="Chen Y."/>
            <person name="Segala C."/>
            <person name="Davenport C."/>
            <person name="Dematte L."/>
            <person name="Mraz A."/>
            <person name="Battilana J."/>
            <person name="Stormo K."/>
            <person name="Costa F."/>
            <person name="Tao Q."/>
            <person name="Si-Ammour A."/>
            <person name="Harkins T."/>
            <person name="Lackey A."/>
            <person name="Perbost C."/>
            <person name="Taillon B."/>
            <person name="Stella A."/>
            <person name="Solovyev V."/>
            <person name="Fawcett J.A."/>
            <person name="Sterck L."/>
            <person name="Vandepoele K."/>
            <person name="Grando S.M."/>
            <person name="Toppo S."/>
            <person name="Moser C."/>
            <person name="Lanchbury J."/>
            <person name="Bogden R."/>
            <person name="Skolnick M."/>
            <person name="Sgaramella V."/>
            <person name="Bhatnagar S.K."/>
            <person name="Fontana P."/>
            <person name="Gutin A."/>
            <person name="Van de Peer Y."/>
            <person name="Salamini F."/>
            <person name="Viola R."/>
        </authorList>
    </citation>
    <scope>NUCLEOTIDE SEQUENCE</scope>
</reference>
<dbReference type="GO" id="GO:0015074">
    <property type="term" value="P:DNA integration"/>
    <property type="evidence" value="ECO:0007669"/>
    <property type="project" value="InterPro"/>
</dbReference>
<dbReference type="InterPro" id="IPR001584">
    <property type="entry name" value="Integrase_cat-core"/>
</dbReference>